<gene>
    <name evidence="3" type="ORF">GCM10023322_63790</name>
</gene>
<dbReference type="InterPro" id="IPR005107">
    <property type="entry name" value="CO_DH_flav_C"/>
</dbReference>
<dbReference type="Gene3D" id="3.30.390.50">
    <property type="entry name" value="CO dehydrogenase flavoprotein, C-terminal domain"/>
    <property type="match status" value="1"/>
</dbReference>
<evidence type="ECO:0000256" key="1">
    <source>
        <dbReference type="ARBA" id="ARBA00023002"/>
    </source>
</evidence>
<dbReference type="InterPro" id="IPR036318">
    <property type="entry name" value="FAD-bd_PCMH-like_sf"/>
</dbReference>
<dbReference type="SUPFAM" id="SSF56176">
    <property type="entry name" value="FAD-binding/transporter-associated domain-like"/>
    <property type="match status" value="1"/>
</dbReference>
<keyword evidence="1" id="KW-0560">Oxidoreductase</keyword>
<dbReference type="PROSITE" id="PS51387">
    <property type="entry name" value="FAD_PCMH"/>
    <property type="match status" value="1"/>
</dbReference>
<dbReference type="SMART" id="SM01092">
    <property type="entry name" value="CO_deh_flav_C"/>
    <property type="match status" value="1"/>
</dbReference>
<accession>A0ABP9SIL7</accession>
<dbReference type="RefSeq" id="WP_345635910.1">
    <property type="nucleotide sequence ID" value="NZ_BAABJQ010000025.1"/>
</dbReference>
<proteinExistence type="predicted"/>
<keyword evidence="4" id="KW-1185">Reference proteome</keyword>
<dbReference type="Pfam" id="PF03450">
    <property type="entry name" value="CO_deh_flav_C"/>
    <property type="match status" value="1"/>
</dbReference>
<dbReference type="PANTHER" id="PTHR42659:SF1">
    <property type="entry name" value="OXIDOREDUCTASE"/>
    <property type="match status" value="1"/>
</dbReference>
<dbReference type="InterPro" id="IPR036683">
    <property type="entry name" value="CO_DH_flav_C_dom_sf"/>
</dbReference>
<dbReference type="Gene3D" id="3.30.465.10">
    <property type="match status" value="2"/>
</dbReference>
<feature type="domain" description="FAD-binding PCMH-type" evidence="2">
    <location>
        <begin position="1"/>
        <end position="222"/>
    </location>
</feature>
<dbReference type="Gene3D" id="3.30.43.10">
    <property type="entry name" value="Uridine Diphospho-n-acetylenolpyruvylglucosamine Reductase, domain 2"/>
    <property type="match status" value="1"/>
</dbReference>
<comment type="caution">
    <text evidence="3">The sequence shown here is derived from an EMBL/GenBank/DDBJ whole genome shotgun (WGS) entry which is preliminary data.</text>
</comment>
<dbReference type="SUPFAM" id="SSF55447">
    <property type="entry name" value="CO dehydrogenase flavoprotein C-terminal domain-like"/>
    <property type="match status" value="1"/>
</dbReference>
<dbReference type="EMBL" id="BAABJQ010000025">
    <property type="protein sequence ID" value="GAA5195949.1"/>
    <property type="molecule type" value="Genomic_DNA"/>
</dbReference>
<organism evidence="3 4">
    <name type="scientific">Rugosimonospora acidiphila</name>
    <dbReference type="NCBI Taxonomy" id="556531"/>
    <lineage>
        <taxon>Bacteria</taxon>
        <taxon>Bacillati</taxon>
        <taxon>Actinomycetota</taxon>
        <taxon>Actinomycetes</taxon>
        <taxon>Micromonosporales</taxon>
        <taxon>Micromonosporaceae</taxon>
        <taxon>Rugosimonospora</taxon>
    </lineage>
</organism>
<dbReference type="InterPro" id="IPR016166">
    <property type="entry name" value="FAD-bd_PCMH"/>
</dbReference>
<protein>
    <submittedName>
        <fullName evidence="3">Xanthine dehydrogenase family protein subunit M</fullName>
    </submittedName>
</protein>
<dbReference type="InterPro" id="IPR016169">
    <property type="entry name" value="FAD-bd_PCMH_sub2"/>
</dbReference>
<dbReference type="Pfam" id="PF00941">
    <property type="entry name" value="FAD_binding_5"/>
    <property type="match status" value="1"/>
</dbReference>
<evidence type="ECO:0000313" key="3">
    <source>
        <dbReference type="EMBL" id="GAA5195949.1"/>
    </source>
</evidence>
<dbReference type="InterPro" id="IPR051312">
    <property type="entry name" value="Diverse_Substr_Oxidored"/>
</dbReference>
<dbReference type="InterPro" id="IPR016167">
    <property type="entry name" value="FAD-bd_PCMH_sub1"/>
</dbReference>
<reference evidence="4" key="1">
    <citation type="journal article" date="2019" name="Int. J. Syst. Evol. Microbiol.">
        <title>The Global Catalogue of Microorganisms (GCM) 10K type strain sequencing project: providing services to taxonomists for standard genome sequencing and annotation.</title>
        <authorList>
            <consortium name="The Broad Institute Genomics Platform"/>
            <consortium name="The Broad Institute Genome Sequencing Center for Infectious Disease"/>
            <person name="Wu L."/>
            <person name="Ma J."/>
        </authorList>
    </citation>
    <scope>NUCLEOTIDE SEQUENCE [LARGE SCALE GENOMIC DNA]</scope>
    <source>
        <strain evidence="4">JCM 18304</strain>
    </source>
</reference>
<dbReference type="Proteomes" id="UP001501570">
    <property type="component" value="Unassembled WGS sequence"/>
</dbReference>
<evidence type="ECO:0000259" key="2">
    <source>
        <dbReference type="PROSITE" id="PS51387"/>
    </source>
</evidence>
<evidence type="ECO:0000313" key="4">
    <source>
        <dbReference type="Proteomes" id="UP001501570"/>
    </source>
</evidence>
<name>A0ABP9SIL7_9ACTN</name>
<dbReference type="InterPro" id="IPR002346">
    <property type="entry name" value="Mopterin_DH_FAD-bd"/>
</dbReference>
<dbReference type="PANTHER" id="PTHR42659">
    <property type="entry name" value="XANTHINE DEHYDROGENASE SUBUNIT C-RELATED"/>
    <property type="match status" value="1"/>
</dbReference>
<sequence>MRPISYSRVTDVSAAVGTVTADPASAFLAGGTNAVDLLRIYVEQPARLVDINDLPLGEIEQLPGGGLRIGALARMSEVAEHPSVTDRHPLISQSLLQGASPQLRNMASIGGNLMQRTRCTYFRDISTACNKRTPGTGCAALDGINRGHAVLGTSEHCIATHPSDLAVALVALDAEVVTEGPDGRRRVAIDDFYLPPEDTPDVEHPLDHGELIVAVEVPPAPAAATSLYLKVRDRESYEFALASAAVAMRVDGGTVGEVRLALGGVATVPWRARRAERILTGGPATTENFAAAAREELASAVSHGMNEFKIELARRTIVRVLETVAGGPSGDGAGAR</sequence>